<feature type="compositionally biased region" description="Low complexity" evidence="1">
    <location>
        <begin position="473"/>
        <end position="493"/>
    </location>
</feature>
<reference evidence="2 3" key="1">
    <citation type="submission" date="2018-02" db="EMBL/GenBank/DDBJ databases">
        <title>The genomes of Aspergillus section Nigri reveals drivers in fungal speciation.</title>
        <authorList>
            <consortium name="DOE Joint Genome Institute"/>
            <person name="Vesth T.C."/>
            <person name="Nybo J."/>
            <person name="Theobald S."/>
            <person name="Brandl J."/>
            <person name="Frisvad J.C."/>
            <person name="Nielsen K.F."/>
            <person name="Lyhne E.K."/>
            <person name="Kogle M.E."/>
            <person name="Kuo A."/>
            <person name="Riley R."/>
            <person name="Clum A."/>
            <person name="Nolan M."/>
            <person name="Lipzen A."/>
            <person name="Salamov A."/>
            <person name="Henrissat B."/>
            <person name="Wiebenga A."/>
            <person name="De vries R.P."/>
            <person name="Grigoriev I.V."/>
            <person name="Mortensen U.H."/>
            <person name="Andersen M.R."/>
            <person name="Baker S.E."/>
        </authorList>
    </citation>
    <scope>NUCLEOTIDE SEQUENCE [LARGE SCALE GENOMIC DNA]</scope>
    <source>
        <strain evidence="2 3">CBS 101889</strain>
    </source>
</reference>
<evidence type="ECO:0000313" key="2">
    <source>
        <dbReference type="EMBL" id="RAL09165.1"/>
    </source>
</evidence>
<feature type="compositionally biased region" description="Polar residues" evidence="1">
    <location>
        <begin position="59"/>
        <end position="70"/>
    </location>
</feature>
<dbReference type="EMBL" id="KZ824306">
    <property type="protein sequence ID" value="RAL09165.1"/>
    <property type="molecule type" value="Genomic_DNA"/>
</dbReference>
<evidence type="ECO:0000256" key="1">
    <source>
        <dbReference type="SAM" id="MobiDB-lite"/>
    </source>
</evidence>
<feature type="compositionally biased region" description="Polar residues" evidence="1">
    <location>
        <begin position="1"/>
        <end position="19"/>
    </location>
</feature>
<protein>
    <submittedName>
        <fullName evidence="2">Uncharacterized protein</fullName>
    </submittedName>
</protein>
<feature type="region of interest" description="Disordered" evidence="1">
    <location>
        <begin position="87"/>
        <end position="128"/>
    </location>
</feature>
<dbReference type="VEuPathDB" id="FungiDB:BO97DRAFT_407885"/>
<feature type="compositionally biased region" description="Polar residues" evidence="1">
    <location>
        <begin position="106"/>
        <end position="122"/>
    </location>
</feature>
<gene>
    <name evidence="2" type="ORF">BO97DRAFT_407885</name>
</gene>
<accession>A0A395HPH5</accession>
<sequence length="501" mass="56464">MAGDGNQNCNQDPHSSSQNRLHDQHHHNHHHPHGWSEDDNPFVAIRRFADEQISSVLQSVTGLPSSTNAPSERLAILDDDARYRQRATEAGKDTSNVASGEAPHRSSPSQTTTDAQAQNNKYASRPRSDWEDPWAAAHHHFHHFPRNYRSDADFFFSDFFDQTWPSDPISSFFLHPYRGPLSYNLLNGASTGWPLPYLLWSPYSPLQLERQSSSYHGDRGVFSSLMTSLGRSSEEYDPAEPRWREAFEDLLRLENGKPMLEQDKNAVAKPESGKDWLLGLVKRGSLGDKWRLVSTPGTDGWPTIAFDSGSRVQGDSAVNNGGENAGEATLTEQDVYDRYYDDSVARNPESARRFQESSLLRLVLEDGRRFRDMVPREMRDEYDGSSGQQQQQQQASSQAEEQPVAPKTTPASVESPSLAANKTYVVSTQVQTQRVRLPDGSIKTKTVRTKRFSDGREETNESVDVVNPRQPAQGEQQQQQQQQEQSSDGSNQNKDGWFWKG</sequence>
<feature type="region of interest" description="Disordered" evidence="1">
    <location>
        <begin position="59"/>
        <end position="78"/>
    </location>
</feature>
<dbReference type="OrthoDB" id="4586300at2759"/>
<feature type="region of interest" description="Disordered" evidence="1">
    <location>
        <begin position="437"/>
        <end position="501"/>
    </location>
</feature>
<feature type="compositionally biased region" description="Low complexity" evidence="1">
    <location>
        <begin position="384"/>
        <end position="402"/>
    </location>
</feature>
<dbReference type="AlphaFoldDB" id="A0A395HPH5"/>
<dbReference type="Proteomes" id="UP000248961">
    <property type="component" value="Unassembled WGS sequence"/>
</dbReference>
<name>A0A395HPH5_ASPHC</name>
<feature type="compositionally biased region" description="Basic residues" evidence="1">
    <location>
        <begin position="23"/>
        <end position="33"/>
    </location>
</feature>
<organism evidence="2 3">
    <name type="scientific">Aspergillus homomorphus (strain CBS 101889)</name>
    <dbReference type="NCBI Taxonomy" id="1450537"/>
    <lineage>
        <taxon>Eukaryota</taxon>
        <taxon>Fungi</taxon>
        <taxon>Dikarya</taxon>
        <taxon>Ascomycota</taxon>
        <taxon>Pezizomycotina</taxon>
        <taxon>Eurotiomycetes</taxon>
        <taxon>Eurotiomycetidae</taxon>
        <taxon>Eurotiales</taxon>
        <taxon>Aspergillaceae</taxon>
        <taxon>Aspergillus</taxon>
        <taxon>Aspergillus subgen. Circumdati</taxon>
    </lineage>
</organism>
<dbReference type="GeneID" id="37200017"/>
<dbReference type="RefSeq" id="XP_025548319.1">
    <property type="nucleotide sequence ID" value="XM_025695728.1"/>
</dbReference>
<dbReference type="STRING" id="1450537.A0A395HPH5"/>
<proteinExistence type="predicted"/>
<feature type="compositionally biased region" description="Polar residues" evidence="1">
    <location>
        <begin position="409"/>
        <end position="420"/>
    </location>
</feature>
<keyword evidence="3" id="KW-1185">Reference proteome</keyword>
<feature type="region of interest" description="Disordered" evidence="1">
    <location>
        <begin position="304"/>
        <end position="333"/>
    </location>
</feature>
<feature type="compositionally biased region" description="Polar residues" evidence="1">
    <location>
        <begin position="310"/>
        <end position="322"/>
    </location>
</feature>
<feature type="region of interest" description="Disordered" evidence="1">
    <location>
        <begin position="379"/>
        <end position="420"/>
    </location>
</feature>
<feature type="region of interest" description="Disordered" evidence="1">
    <location>
        <begin position="1"/>
        <end position="39"/>
    </location>
</feature>
<evidence type="ECO:0000313" key="3">
    <source>
        <dbReference type="Proteomes" id="UP000248961"/>
    </source>
</evidence>